<dbReference type="InterPro" id="IPR006223">
    <property type="entry name" value="GcvT"/>
</dbReference>
<dbReference type="Gene3D" id="3.30.70.1400">
    <property type="entry name" value="Aminomethyltransferase beta-barrel domains"/>
    <property type="match status" value="1"/>
</dbReference>
<evidence type="ECO:0000313" key="10">
    <source>
        <dbReference type="EMBL" id="MBS7527909.1"/>
    </source>
</evidence>
<dbReference type="EC" id="2.1.2.10" evidence="2 7"/>
<evidence type="ECO:0000256" key="5">
    <source>
        <dbReference type="ARBA" id="ARBA00031395"/>
    </source>
</evidence>
<dbReference type="PIRSF" id="PIRSF006487">
    <property type="entry name" value="GcvT"/>
    <property type="match status" value="1"/>
</dbReference>
<dbReference type="HAMAP" id="MF_00259">
    <property type="entry name" value="GcvT"/>
    <property type="match status" value="1"/>
</dbReference>
<dbReference type="RefSeq" id="WP_213237769.1">
    <property type="nucleotide sequence ID" value="NZ_JAHBCL010000027.1"/>
</dbReference>
<dbReference type="Pfam" id="PF08669">
    <property type="entry name" value="GCV_T_C"/>
    <property type="match status" value="1"/>
</dbReference>
<dbReference type="PANTHER" id="PTHR43757">
    <property type="entry name" value="AMINOMETHYLTRANSFERASE"/>
    <property type="match status" value="1"/>
</dbReference>
<dbReference type="Gene3D" id="3.30.1360.120">
    <property type="entry name" value="Probable tRNA modification gtpase trme, domain 1"/>
    <property type="match status" value="1"/>
</dbReference>
<evidence type="ECO:0000256" key="1">
    <source>
        <dbReference type="ARBA" id="ARBA00008609"/>
    </source>
</evidence>
<sequence>MSEKRTALYEKHLASGGKMIAFSGWEMPVQYEGIIEEHEAVRYNAGMFDVSHMGEVRIEGKDATAFVQHLFTNDIGVLMEGQVQYGMMLYENGTVVDDLLVYKYSETDYFLVINAGNIDKDVAWIEQHASAFNVTVTHLSDAYSEIAVQGPKAESILQKLTDFDLSSIGFFHFVDGVVIDGAQCLVSRTGYTGEDGFEVYAPHDTILKLWDTVLNAGKAEGLKPCGLGARDTLRFEASLPLYGHEISDSITPLEAGLGFFVKLDKTGFIGQEALKAQKATGLKRKIVGFEMEKGIPRQGYEVYAGETLIGTVTTGYFSPTLKKNIGLALVGIDYTSMGTAFEVKVRKKLFPATVISKRFYQKQYKK</sequence>
<feature type="domain" description="Aminomethyltransferase C-terminal" evidence="9">
    <location>
        <begin position="284"/>
        <end position="360"/>
    </location>
</feature>
<dbReference type="Gene3D" id="2.40.30.110">
    <property type="entry name" value="Aminomethyltransferase beta-barrel domains"/>
    <property type="match status" value="1"/>
</dbReference>
<feature type="domain" description="GCVT N-terminal" evidence="8">
    <location>
        <begin position="8"/>
        <end position="265"/>
    </location>
</feature>
<dbReference type="InterPro" id="IPR028896">
    <property type="entry name" value="GcvT/YgfZ/DmdA"/>
</dbReference>
<dbReference type="Pfam" id="PF01571">
    <property type="entry name" value="GCV_T"/>
    <property type="match status" value="1"/>
</dbReference>
<evidence type="ECO:0000259" key="8">
    <source>
        <dbReference type="Pfam" id="PF01571"/>
    </source>
</evidence>
<dbReference type="InterPro" id="IPR006222">
    <property type="entry name" value="GCVT_N"/>
</dbReference>
<dbReference type="InterPro" id="IPR029043">
    <property type="entry name" value="GcvT/YgfZ_C"/>
</dbReference>
<dbReference type="SUPFAM" id="SSF101790">
    <property type="entry name" value="Aminomethyltransferase beta-barrel domain"/>
    <property type="match status" value="1"/>
</dbReference>
<keyword evidence="3 7" id="KW-0032">Aminotransferase</keyword>
<accession>A0ABS5PRX2</accession>
<dbReference type="EMBL" id="JAHBCL010000027">
    <property type="protein sequence ID" value="MBS7527909.1"/>
    <property type="molecule type" value="Genomic_DNA"/>
</dbReference>
<evidence type="ECO:0000313" key="11">
    <source>
        <dbReference type="Proteomes" id="UP000746471"/>
    </source>
</evidence>
<dbReference type="NCBIfam" id="TIGR00528">
    <property type="entry name" value="gcvT"/>
    <property type="match status" value="1"/>
</dbReference>
<comment type="catalytic activity">
    <reaction evidence="6 7">
        <text>N(6)-[(R)-S(8)-aminomethyldihydrolipoyl]-L-lysyl-[protein] + (6S)-5,6,7,8-tetrahydrofolate = N(6)-[(R)-dihydrolipoyl]-L-lysyl-[protein] + (6R)-5,10-methylene-5,6,7,8-tetrahydrofolate + NH4(+)</text>
        <dbReference type="Rhea" id="RHEA:16945"/>
        <dbReference type="Rhea" id="RHEA-COMP:10475"/>
        <dbReference type="Rhea" id="RHEA-COMP:10492"/>
        <dbReference type="ChEBI" id="CHEBI:15636"/>
        <dbReference type="ChEBI" id="CHEBI:28938"/>
        <dbReference type="ChEBI" id="CHEBI:57453"/>
        <dbReference type="ChEBI" id="CHEBI:83100"/>
        <dbReference type="ChEBI" id="CHEBI:83143"/>
        <dbReference type="EC" id="2.1.2.10"/>
    </reaction>
</comment>
<dbReference type="Proteomes" id="UP000746471">
    <property type="component" value="Unassembled WGS sequence"/>
</dbReference>
<dbReference type="Gene3D" id="4.10.1250.10">
    <property type="entry name" value="Aminomethyltransferase fragment"/>
    <property type="match status" value="1"/>
</dbReference>
<dbReference type="InterPro" id="IPR013977">
    <property type="entry name" value="GcvT_C"/>
</dbReference>
<proteinExistence type="inferred from homology"/>
<keyword evidence="4 7" id="KW-0808">Transferase</keyword>
<evidence type="ECO:0000256" key="2">
    <source>
        <dbReference type="ARBA" id="ARBA00012616"/>
    </source>
</evidence>
<comment type="similarity">
    <text evidence="1 7">Belongs to the GcvT family.</text>
</comment>
<evidence type="ECO:0000256" key="6">
    <source>
        <dbReference type="ARBA" id="ARBA00047665"/>
    </source>
</evidence>
<dbReference type="InterPro" id="IPR027266">
    <property type="entry name" value="TrmE/GcvT-like"/>
</dbReference>
<dbReference type="NCBIfam" id="NF001567">
    <property type="entry name" value="PRK00389.1"/>
    <property type="match status" value="1"/>
</dbReference>
<name>A0ABS5PRX2_9FIRM</name>
<protein>
    <recommendedName>
        <fullName evidence="2 7">Aminomethyltransferase</fullName>
        <ecNumber evidence="2 7">2.1.2.10</ecNumber>
    </recommendedName>
    <alternativeName>
        <fullName evidence="5 7">Glycine cleavage system T protein</fullName>
    </alternativeName>
</protein>
<comment type="subunit">
    <text evidence="7">The glycine cleavage system is composed of four proteins: P, T, L and H.</text>
</comment>
<evidence type="ECO:0000259" key="9">
    <source>
        <dbReference type="Pfam" id="PF08669"/>
    </source>
</evidence>
<comment type="caution">
    <text evidence="10">The sequence shown here is derived from an EMBL/GenBank/DDBJ whole genome shotgun (WGS) entry which is preliminary data.</text>
</comment>
<evidence type="ECO:0000256" key="4">
    <source>
        <dbReference type="ARBA" id="ARBA00022679"/>
    </source>
</evidence>
<keyword evidence="11" id="KW-1185">Reference proteome</keyword>
<dbReference type="InterPro" id="IPR022903">
    <property type="entry name" value="GcvT_bac"/>
</dbReference>
<evidence type="ECO:0000256" key="3">
    <source>
        <dbReference type="ARBA" id="ARBA00022576"/>
    </source>
</evidence>
<dbReference type="PANTHER" id="PTHR43757:SF2">
    <property type="entry name" value="AMINOMETHYLTRANSFERASE, MITOCHONDRIAL"/>
    <property type="match status" value="1"/>
</dbReference>
<evidence type="ECO:0000256" key="7">
    <source>
        <dbReference type="HAMAP-Rule" id="MF_00259"/>
    </source>
</evidence>
<organism evidence="10 11">
    <name type="scientific">Fusibacter paucivorans</name>
    <dbReference type="NCBI Taxonomy" id="76009"/>
    <lineage>
        <taxon>Bacteria</taxon>
        <taxon>Bacillati</taxon>
        <taxon>Bacillota</taxon>
        <taxon>Clostridia</taxon>
        <taxon>Eubacteriales</taxon>
        <taxon>Eubacteriales Family XII. Incertae Sedis</taxon>
        <taxon>Fusibacter</taxon>
    </lineage>
</organism>
<dbReference type="GO" id="GO:0004047">
    <property type="term" value="F:aminomethyltransferase activity"/>
    <property type="evidence" value="ECO:0007669"/>
    <property type="project" value="UniProtKB-EC"/>
</dbReference>
<gene>
    <name evidence="7 10" type="primary">gcvT</name>
    <name evidence="10" type="ORF">KHM83_14585</name>
</gene>
<comment type="function">
    <text evidence="7">The glycine cleavage system catalyzes the degradation of glycine.</text>
</comment>
<reference evidence="10 11" key="1">
    <citation type="submission" date="2021-05" db="EMBL/GenBank/DDBJ databases">
        <title>Fusibacter ferrireducens sp. nov., an anaerobic, sulfur- and Fe-reducing bacterium isolated from the mangrove sediment.</title>
        <authorList>
            <person name="Qiu D."/>
        </authorList>
    </citation>
    <scope>NUCLEOTIDE SEQUENCE [LARGE SCALE GENOMIC DNA]</scope>
    <source>
        <strain evidence="10 11">DSM 12116</strain>
    </source>
</reference>
<dbReference type="SUPFAM" id="SSF103025">
    <property type="entry name" value="Folate-binding domain"/>
    <property type="match status" value="1"/>
</dbReference>